<keyword evidence="3 5" id="KW-1133">Transmembrane helix</keyword>
<dbReference type="NCBIfam" id="TIGR03902">
    <property type="entry name" value="rhom_GG_sort"/>
    <property type="match status" value="1"/>
</dbReference>
<evidence type="ECO:0000256" key="3">
    <source>
        <dbReference type="ARBA" id="ARBA00022989"/>
    </source>
</evidence>
<dbReference type="EMBL" id="JAKRRY010000021">
    <property type="protein sequence ID" value="MCW8347386.1"/>
    <property type="molecule type" value="Genomic_DNA"/>
</dbReference>
<dbReference type="GO" id="GO:0004252">
    <property type="term" value="F:serine-type endopeptidase activity"/>
    <property type="evidence" value="ECO:0007669"/>
    <property type="project" value="InterPro"/>
</dbReference>
<keyword evidence="8" id="KW-1185">Reference proteome</keyword>
<sequence length="185" mass="20472">MTFSFVIRLALILLLCMVLQIPDLQNWAVWHREAIYNGEWWRIVTGNFSHTNLAHLAMNMAGLVVICYLFKPTTKALYTLLALLSLSVGVGLLVTPLDAYLGLSGVLHGLFAYWALTEWLSGRMSSVWLVLGVSIKVGWESVFGASASTQDLIAANVATEAHAIGVGAGFTFALLYWLYQKRHLQ</sequence>
<comment type="caution">
    <text evidence="7">The sequence shown here is derived from an EMBL/GenBank/DDBJ whole genome shotgun (WGS) entry which is preliminary data.</text>
</comment>
<evidence type="ECO:0000259" key="6">
    <source>
        <dbReference type="Pfam" id="PF01694"/>
    </source>
</evidence>
<dbReference type="InterPro" id="IPR022764">
    <property type="entry name" value="Peptidase_S54_rhomboid_dom"/>
</dbReference>
<keyword evidence="2 5" id="KW-0812">Transmembrane</keyword>
<evidence type="ECO:0000256" key="4">
    <source>
        <dbReference type="ARBA" id="ARBA00023136"/>
    </source>
</evidence>
<dbReference type="Gene3D" id="1.20.1540.10">
    <property type="entry name" value="Rhomboid-like"/>
    <property type="match status" value="1"/>
</dbReference>
<keyword evidence="4 5" id="KW-0472">Membrane</keyword>
<dbReference type="InterPro" id="IPR050925">
    <property type="entry name" value="Rhomboid_protease_S54"/>
</dbReference>
<feature type="transmembrane region" description="Helical" evidence="5">
    <location>
        <begin position="53"/>
        <end position="70"/>
    </location>
</feature>
<dbReference type="PANTHER" id="PTHR43731:SF16">
    <property type="entry name" value="RHOMBOSORTASE"/>
    <property type="match status" value="1"/>
</dbReference>
<evidence type="ECO:0000256" key="1">
    <source>
        <dbReference type="ARBA" id="ARBA00004141"/>
    </source>
</evidence>
<evidence type="ECO:0000313" key="8">
    <source>
        <dbReference type="Proteomes" id="UP001155587"/>
    </source>
</evidence>
<evidence type="ECO:0000256" key="2">
    <source>
        <dbReference type="ARBA" id="ARBA00022692"/>
    </source>
</evidence>
<feature type="transmembrane region" description="Helical" evidence="5">
    <location>
        <begin position="128"/>
        <end position="149"/>
    </location>
</feature>
<evidence type="ECO:0000313" key="7">
    <source>
        <dbReference type="EMBL" id="MCW8347386.1"/>
    </source>
</evidence>
<feature type="transmembrane region" description="Helical" evidence="5">
    <location>
        <begin position="100"/>
        <end position="116"/>
    </location>
</feature>
<dbReference type="InterPro" id="IPR035952">
    <property type="entry name" value="Rhomboid-like_sf"/>
</dbReference>
<reference evidence="7" key="1">
    <citation type="submission" date="2022-02" db="EMBL/GenBank/DDBJ databases">
        <title>Vibrio sp. nov, a new bacterium isolated from seawater.</title>
        <authorList>
            <person name="Yuan Y."/>
        </authorList>
    </citation>
    <scope>NUCLEOTIDE SEQUENCE</scope>
    <source>
        <strain evidence="7">ZSDZ65</strain>
    </source>
</reference>
<dbReference type="GO" id="GO:0016020">
    <property type="term" value="C:membrane"/>
    <property type="evidence" value="ECO:0007669"/>
    <property type="project" value="UniProtKB-SubCell"/>
</dbReference>
<dbReference type="Pfam" id="PF01694">
    <property type="entry name" value="Rhomboid"/>
    <property type="match status" value="1"/>
</dbReference>
<gene>
    <name evidence="7" type="primary">rrtA</name>
    <name evidence="7" type="ORF">MD535_15385</name>
</gene>
<comment type="subcellular location">
    <subcellularLocation>
        <location evidence="1">Membrane</location>
        <topology evidence="1">Multi-pass membrane protein</topology>
    </subcellularLocation>
</comment>
<dbReference type="RefSeq" id="WP_265675912.1">
    <property type="nucleotide sequence ID" value="NZ_JAKRRY010000021.1"/>
</dbReference>
<dbReference type="EC" id="3.4.21.-" evidence="7"/>
<name>A0A9X3CQ68_9VIBR</name>
<dbReference type="InterPro" id="IPR023826">
    <property type="entry name" value="Rhom-like_SP_proteobac"/>
</dbReference>
<accession>A0A9X3CQ68</accession>
<feature type="transmembrane region" description="Helical" evidence="5">
    <location>
        <begin position="77"/>
        <end position="94"/>
    </location>
</feature>
<evidence type="ECO:0000256" key="5">
    <source>
        <dbReference type="SAM" id="Phobius"/>
    </source>
</evidence>
<protein>
    <submittedName>
        <fullName evidence="7">Rhombosortase</fullName>
        <ecNumber evidence="7">3.4.21.-</ecNumber>
    </submittedName>
</protein>
<feature type="domain" description="Peptidase S54 rhomboid" evidence="6">
    <location>
        <begin position="38"/>
        <end position="177"/>
    </location>
</feature>
<proteinExistence type="predicted"/>
<feature type="transmembrane region" description="Helical" evidence="5">
    <location>
        <begin position="161"/>
        <end position="179"/>
    </location>
</feature>
<organism evidence="7 8">
    <name type="scientific">Vibrio qingdaonensis</name>
    <dbReference type="NCBI Taxonomy" id="2829491"/>
    <lineage>
        <taxon>Bacteria</taxon>
        <taxon>Pseudomonadati</taxon>
        <taxon>Pseudomonadota</taxon>
        <taxon>Gammaproteobacteria</taxon>
        <taxon>Vibrionales</taxon>
        <taxon>Vibrionaceae</taxon>
        <taxon>Vibrio</taxon>
    </lineage>
</organism>
<dbReference type="PANTHER" id="PTHR43731">
    <property type="entry name" value="RHOMBOID PROTEASE"/>
    <property type="match status" value="1"/>
</dbReference>
<dbReference type="AlphaFoldDB" id="A0A9X3CQ68"/>
<dbReference type="SUPFAM" id="SSF144091">
    <property type="entry name" value="Rhomboid-like"/>
    <property type="match status" value="1"/>
</dbReference>
<dbReference type="Proteomes" id="UP001155587">
    <property type="component" value="Unassembled WGS sequence"/>
</dbReference>
<keyword evidence="7" id="KW-0378">Hydrolase</keyword>